<evidence type="ECO:0000313" key="16">
    <source>
        <dbReference type="Proteomes" id="UP001159427"/>
    </source>
</evidence>
<keyword evidence="7" id="KW-0863">Zinc-finger</keyword>
<proteinExistence type="predicted"/>
<dbReference type="InterPro" id="IPR031625">
    <property type="entry name" value="SCNM1_acidic"/>
</dbReference>
<sequence length="297" mass="33235">YGGQAVGLKIRKMSFKRVGDDPTALRIQKKQRVSDLLLEDIPDDEAKLLKNGRFACVVCKHCPVFDTVAMLSIHRQGKKHLANAKVRLEKLKEDAELRQKREHLKYLETLGTDLSEEQAPLLKITQLKTERALQGSKQLIGCTKNETKPNNVPFFQSRKYITLNLSDVRTGNINRTESNILTNPGRGEPKQSFFQCKQTFNPPVTSTTASVGKSTSKDSSETGSNSHSNTPSSSESGKLPNGTSDVKKVLSPSEKARREHFSRLRQAGWIMGLDGKWYKDENVEFDSDEDEPPPLPP</sequence>
<keyword evidence="9" id="KW-0508">mRNA splicing</keyword>
<feature type="coiled-coil region" evidence="11">
    <location>
        <begin position="74"/>
        <end position="101"/>
    </location>
</feature>
<evidence type="ECO:0000256" key="4">
    <source>
        <dbReference type="ARBA" id="ARBA00022664"/>
    </source>
</evidence>
<organism evidence="15 16">
    <name type="scientific">Porites evermanni</name>
    <dbReference type="NCBI Taxonomy" id="104178"/>
    <lineage>
        <taxon>Eukaryota</taxon>
        <taxon>Metazoa</taxon>
        <taxon>Cnidaria</taxon>
        <taxon>Anthozoa</taxon>
        <taxon>Hexacorallia</taxon>
        <taxon>Scleractinia</taxon>
        <taxon>Fungiina</taxon>
        <taxon>Poritidae</taxon>
        <taxon>Porites</taxon>
    </lineage>
</organism>
<dbReference type="Proteomes" id="UP001159427">
    <property type="component" value="Unassembled WGS sequence"/>
</dbReference>
<comment type="subcellular location">
    <subcellularLocation>
        <location evidence="1">Nucleus speckle</location>
    </subcellularLocation>
    <subcellularLocation>
        <location evidence="2">Nucleus</location>
        <location evidence="2">Nucleoplasm</location>
    </subcellularLocation>
</comment>
<keyword evidence="10" id="KW-0539">Nucleus</keyword>
<dbReference type="PANTHER" id="PTHR32297">
    <property type="entry name" value="SODIUM CHANNEL MODIFIER 1"/>
    <property type="match status" value="1"/>
</dbReference>
<accession>A0ABN8M194</accession>
<feature type="domain" description="Sodium channel modifier 1 zinc-finger" evidence="13">
    <location>
        <begin position="56"/>
        <end position="82"/>
    </location>
</feature>
<evidence type="ECO:0000256" key="2">
    <source>
        <dbReference type="ARBA" id="ARBA00004642"/>
    </source>
</evidence>
<dbReference type="EMBL" id="CALNXI010000208">
    <property type="protein sequence ID" value="CAH3022161.1"/>
    <property type="molecule type" value="Genomic_DNA"/>
</dbReference>
<keyword evidence="16" id="KW-1185">Reference proteome</keyword>
<evidence type="ECO:0000256" key="11">
    <source>
        <dbReference type="SAM" id="Coils"/>
    </source>
</evidence>
<dbReference type="InterPro" id="IPR033570">
    <property type="entry name" value="SCNM1"/>
</dbReference>
<dbReference type="InterPro" id="IPR031622">
    <property type="entry name" value="Znf-SCNM1"/>
</dbReference>
<feature type="non-terminal residue" evidence="15">
    <location>
        <position position="1"/>
    </location>
</feature>
<evidence type="ECO:0000256" key="5">
    <source>
        <dbReference type="ARBA" id="ARBA00022723"/>
    </source>
</evidence>
<evidence type="ECO:0000256" key="1">
    <source>
        <dbReference type="ARBA" id="ARBA00004324"/>
    </source>
</evidence>
<name>A0ABN8M194_9CNID</name>
<evidence type="ECO:0000256" key="10">
    <source>
        <dbReference type="ARBA" id="ARBA00023242"/>
    </source>
</evidence>
<evidence type="ECO:0000259" key="14">
    <source>
        <dbReference type="Pfam" id="PF15805"/>
    </source>
</evidence>
<dbReference type="Pfam" id="PF15803">
    <property type="entry name" value="zf-SCNM1"/>
    <property type="match status" value="1"/>
</dbReference>
<comment type="caution">
    <text evidence="15">The sequence shown here is derived from an EMBL/GenBank/DDBJ whole genome shotgun (WGS) entry which is preliminary data.</text>
</comment>
<keyword evidence="11" id="KW-0175">Coiled coil</keyword>
<protein>
    <recommendedName>
        <fullName evidence="3">Sodium channel modifier 1</fullName>
    </recommendedName>
</protein>
<keyword evidence="8" id="KW-0862">Zinc</keyword>
<evidence type="ECO:0000259" key="13">
    <source>
        <dbReference type="Pfam" id="PF15803"/>
    </source>
</evidence>
<feature type="region of interest" description="Disordered" evidence="12">
    <location>
        <begin position="199"/>
        <end position="258"/>
    </location>
</feature>
<keyword evidence="6" id="KW-0747">Spliceosome</keyword>
<feature type="domain" description="Sodium channel modifier 1 acidic C-terminal" evidence="14">
    <location>
        <begin position="251"/>
        <end position="297"/>
    </location>
</feature>
<evidence type="ECO:0000256" key="9">
    <source>
        <dbReference type="ARBA" id="ARBA00023187"/>
    </source>
</evidence>
<evidence type="ECO:0000256" key="7">
    <source>
        <dbReference type="ARBA" id="ARBA00022771"/>
    </source>
</evidence>
<evidence type="ECO:0000256" key="8">
    <source>
        <dbReference type="ARBA" id="ARBA00022833"/>
    </source>
</evidence>
<dbReference type="PANTHER" id="PTHR32297:SF1">
    <property type="entry name" value="SODIUM CHANNEL MODIFIER 1"/>
    <property type="match status" value="1"/>
</dbReference>
<evidence type="ECO:0000256" key="3">
    <source>
        <dbReference type="ARBA" id="ARBA00020620"/>
    </source>
</evidence>
<feature type="compositionally biased region" description="Polar residues" evidence="12">
    <location>
        <begin position="199"/>
        <end position="214"/>
    </location>
</feature>
<evidence type="ECO:0000313" key="15">
    <source>
        <dbReference type="EMBL" id="CAH3022161.1"/>
    </source>
</evidence>
<dbReference type="Pfam" id="PF15805">
    <property type="entry name" value="SCNM1_acidic"/>
    <property type="match status" value="1"/>
</dbReference>
<keyword evidence="5" id="KW-0479">Metal-binding</keyword>
<feature type="compositionally biased region" description="Low complexity" evidence="12">
    <location>
        <begin position="222"/>
        <end position="237"/>
    </location>
</feature>
<evidence type="ECO:0000256" key="6">
    <source>
        <dbReference type="ARBA" id="ARBA00022728"/>
    </source>
</evidence>
<keyword evidence="4" id="KW-0507">mRNA processing</keyword>
<reference evidence="15 16" key="1">
    <citation type="submission" date="2022-05" db="EMBL/GenBank/DDBJ databases">
        <authorList>
            <consortium name="Genoscope - CEA"/>
            <person name="William W."/>
        </authorList>
    </citation>
    <scope>NUCLEOTIDE SEQUENCE [LARGE SCALE GENOMIC DNA]</scope>
</reference>
<evidence type="ECO:0000256" key="12">
    <source>
        <dbReference type="SAM" id="MobiDB-lite"/>
    </source>
</evidence>
<gene>
    <name evidence="15" type="ORF">PEVE_00014341</name>
</gene>